<name>A0A4V2UXI1_9HYPH</name>
<proteinExistence type="predicted"/>
<organism evidence="1 2">
    <name type="scientific">Aquabacter spiritensis</name>
    <dbReference type="NCBI Taxonomy" id="933073"/>
    <lineage>
        <taxon>Bacteria</taxon>
        <taxon>Pseudomonadati</taxon>
        <taxon>Pseudomonadota</taxon>
        <taxon>Alphaproteobacteria</taxon>
        <taxon>Hyphomicrobiales</taxon>
        <taxon>Xanthobacteraceae</taxon>
        <taxon>Aquabacter</taxon>
    </lineage>
</organism>
<comment type="caution">
    <text evidence="1">The sequence shown here is derived from an EMBL/GenBank/DDBJ whole genome shotgun (WGS) entry which is preliminary data.</text>
</comment>
<dbReference type="EMBL" id="SMAI01000009">
    <property type="protein sequence ID" value="TCT03608.1"/>
    <property type="molecule type" value="Genomic_DNA"/>
</dbReference>
<reference evidence="1 2" key="1">
    <citation type="submission" date="2019-03" db="EMBL/GenBank/DDBJ databases">
        <title>Genomic Encyclopedia of Type Strains, Phase IV (KMG-IV): sequencing the most valuable type-strain genomes for metagenomic binning, comparative biology and taxonomic classification.</title>
        <authorList>
            <person name="Goeker M."/>
        </authorList>
    </citation>
    <scope>NUCLEOTIDE SEQUENCE [LARGE SCALE GENOMIC DNA]</scope>
    <source>
        <strain evidence="1 2">DSM 9035</strain>
    </source>
</reference>
<protein>
    <submittedName>
        <fullName evidence="1">Uncharacterized protein</fullName>
    </submittedName>
</protein>
<dbReference type="NCBIfam" id="NF047412">
    <property type="entry name" value="sig_GCG_CRPN_rpt"/>
    <property type="match status" value="1"/>
</dbReference>
<keyword evidence="2" id="KW-1185">Reference proteome</keyword>
<sequence length="139" mass="14860">MALGSAKRPLVRAAIFQARDVSLRVIPMRNTFGLISGLWLGMLAALPASAIPLAPSPVPGTAIVTPVAQGCGPGWWRGPWGHCRDTPYTGRVPGGGWVYDLPPTYGYFGNGCPPGYWHGPWGHCRDTPYHGRLPGGGWQ</sequence>
<gene>
    <name evidence="1" type="ORF">EDC64_109158</name>
</gene>
<dbReference type="InterPro" id="IPR058110">
    <property type="entry name" value="GCG_CRPN_dom"/>
</dbReference>
<accession>A0A4V2UXI1</accession>
<dbReference type="AlphaFoldDB" id="A0A4V2UXI1"/>
<dbReference type="Proteomes" id="UP000294664">
    <property type="component" value="Unassembled WGS sequence"/>
</dbReference>
<evidence type="ECO:0000313" key="2">
    <source>
        <dbReference type="Proteomes" id="UP000294664"/>
    </source>
</evidence>
<evidence type="ECO:0000313" key="1">
    <source>
        <dbReference type="EMBL" id="TCT03608.1"/>
    </source>
</evidence>